<proteinExistence type="inferred from homology"/>
<dbReference type="Pfam" id="PF08662">
    <property type="entry name" value="eIF2A"/>
    <property type="match status" value="1"/>
</dbReference>
<feature type="domain" description="Translation initiation factor beta propellor-like" evidence="11">
    <location>
        <begin position="218"/>
        <end position="302"/>
    </location>
</feature>
<evidence type="ECO:0000256" key="6">
    <source>
        <dbReference type="ARBA" id="ARBA00022737"/>
    </source>
</evidence>
<evidence type="ECO:0000259" key="11">
    <source>
        <dbReference type="Pfam" id="PF08662"/>
    </source>
</evidence>
<dbReference type="SUPFAM" id="SSF82171">
    <property type="entry name" value="DPP6 N-terminal domain-like"/>
    <property type="match status" value="1"/>
</dbReference>
<sequence>MSENLHFAVRGSDGFGIFRGITHISKIYDKFVDSKSHSCRVFQFSNTGQYFCYCDGVKTVLIEVSTGRIIFDVDLPRTQQILFSPKDRVLATYEPYVTYIAKTVENQGQPAPNLRLWSLPDGEHITTLIAQKQNSWHIQWTDDEIYLVRLVGSEIFIHKYNCFDKYESKLLVPKTESCSLSHGMEPHHIAVYVPTQGGNPASVQLRRLDHKFTIVSTKTLFQCDKVSLLWSCKGSAVIVMAMLDVDKSNMSYYGKQNLYLMAVNGDSCAVPLNKLGPVHCAKWSPTGKQFAVCYGFMPARIEVPNTTLLEWAPDGQHVMTATTAPRLRIDNCFRIWHYNGNLVYEKRYDHPLELWQVQWRPVPNNIYHSFSIVASKTNVETDTNSALEDRSSSLKHPVTKLVTVGTVGKNSAYVPPHLRKGSTKGALKVATTVPNSGDPAAEKKKMMRRLRRKLVHINELKKRKESGEILEANQLTKIEKEDEIVGELEKLKIRDLRLHVRQSRRVSNGREEQPSTSNEFFAMKNSLEKLTTEVQTLSMEIVEFERRAQDRYRNLVEENVNLQKEVDKMNSKIAEVCKKIGELYAEETVEEQQPVENGKKMMKRLSAESRTITNISSVNIDDEGKSAESNGMGDTAFNDGINRSRKRRAAANKREGDYANMLKQDISINVSGNTSKLRDKKVRLMKKETVESDNSAYYMKEGCEVSPWKFYKHIKIIPRRTDLPKPVVARKGVGRSVHFTEEWKQYARAVFPVDPSRYWNLPQSEYDRLIPDSDLKIFASHGNKIEKDHLIRSMYDWFRSQHRIAQLRVVLSECDSALDVTELWGIYVKEMKKRNWPIYGKSLRKGEVSLAKQQILEDFIDTTLDIM</sequence>
<evidence type="ECO:0000256" key="3">
    <source>
        <dbReference type="ARBA" id="ARBA00013819"/>
    </source>
</evidence>
<organism evidence="14">
    <name type="scientific">Thelazia callipaeda</name>
    <name type="common">Oriental eyeworm</name>
    <name type="synonym">Parasitic nematode</name>
    <dbReference type="NCBI Taxonomy" id="103827"/>
    <lineage>
        <taxon>Eukaryota</taxon>
        <taxon>Metazoa</taxon>
        <taxon>Ecdysozoa</taxon>
        <taxon>Nematoda</taxon>
        <taxon>Chromadorea</taxon>
        <taxon>Rhabditida</taxon>
        <taxon>Spirurina</taxon>
        <taxon>Spiruromorpha</taxon>
        <taxon>Thelazioidea</taxon>
        <taxon>Thelaziidae</taxon>
        <taxon>Thelazia</taxon>
    </lineage>
</organism>
<reference evidence="14" key="1">
    <citation type="submission" date="2016-04" db="UniProtKB">
        <authorList>
            <consortium name="WormBaseParasite"/>
        </authorList>
    </citation>
    <scope>IDENTIFICATION</scope>
</reference>
<dbReference type="GO" id="GO:0022627">
    <property type="term" value="C:cytosolic small ribosomal subunit"/>
    <property type="evidence" value="ECO:0007669"/>
    <property type="project" value="TreeGrafter"/>
</dbReference>
<evidence type="ECO:0000256" key="4">
    <source>
        <dbReference type="ARBA" id="ARBA00022540"/>
    </source>
</evidence>
<keyword evidence="7" id="KW-0810">Translation regulation</keyword>
<evidence type="ECO:0000256" key="5">
    <source>
        <dbReference type="ARBA" id="ARBA00022574"/>
    </source>
</evidence>
<name>A0A158RCZ7_THECL</name>
<dbReference type="WBParaSite" id="TCLT_0000949601-mRNA-1">
    <property type="protein sequence ID" value="TCLT_0000949601-mRNA-1"/>
    <property type="gene ID" value="TCLT_0000949601"/>
</dbReference>
<feature type="region of interest" description="Disordered" evidence="10">
    <location>
        <begin position="619"/>
        <end position="640"/>
    </location>
</feature>
<dbReference type="PANTHER" id="PTHR13227:SF0">
    <property type="entry name" value="EUKARYOTIC TRANSLATION INITIATION FACTOR 2A"/>
    <property type="match status" value="1"/>
</dbReference>
<keyword evidence="13" id="KW-1185">Reference proteome</keyword>
<dbReference type="GO" id="GO:0003743">
    <property type="term" value="F:translation initiation factor activity"/>
    <property type="evidence" value="ECO:0007669"/>
    <property type="project" value="UniProtKB-KW"/>
</dbReference>
<evidence type="ECO:0000256" key="10">
    <source>
        <dbReference type="SAM" id="MobiDB-lite"/>
    </source>
</evidence>
<evidence type="ECO:0000313" key="14">
    <source>
        <dbReference type="WBParaSite" id="TCLT_0000949601-mRNA-1"/>
    </source>
</evidence>
<evidence type="ECO:0000313" key="13">
    <source>
        <dbReference type="Proteomes" id="UP000276776"/>
    </source>
</evidence>
<dbReference type="GO" id="GO:0043022">
    <property type="term" value="F:ribosome binding"/>
    <property type="evidence" value="ECO:0007669"/>
    <property type="project" value="TreeGrafter"/>
</dbReference>
<keyword evidence="5" id="KW-0853">WD repeat</keyword>
<dbReference type="InterPro" id="IPR015943">
    <property type="entry name" value="WD40/YVTN_repeat-like_dom_sf"/>
</dbReference>
<dbReference type="OrthoDB" id="2194683at2759"/>
<accession>A0A158RCZ7</accession>
<reference evidence="12 13" key="2">
    <citation type="submission" date="2018-11" db="EMBL/GenBank/DDBJ databases">
        <authorList>
            <consortium name="Pathogen Informatics"/>
        </authorList>
    </citation>
    <scope>NUCLEOTIDE SEQUENCE [LARGE SCALE GENOMIC DNA]</scope>
</reference>
<evidence type="ECO:0000256" key="7">
    <source>
        <dbReference type="ARBA" id="ARBA00022845"/>
    </source>
</evidence>
<dbReference type="STRING" id="103827.A0A158RCZ7"/>
<dbReference type="Gene3D" id="2.130.10.10">
    <property type="entry name" value="YVTN repeat-like/Quinoprotein amine dehydrogenase"/>
    <property type="match status" value="1"/>
</dbReference>
<dbReference type="AlphaFoldDB" id="A0A158RCZ7"/>
<evidence type="ECO:0000256" key="9">
    <source>
        <dbReference type="SAM" id="Coils"/>
    </source>
</evidence>
<keyword evidence="9" id="KW-0175">Coiled coil</keyword>
<comment type="similarity">
    <text evidence="2">Belongs to the WD repeat EIF2A family.</text>
</comment>
<evidence type="ECO:0000256" key="8">
    <source>
        <dbReference type="ARBA" id="ARBA00022917"/>
    </source>
</evidence>
<dbReference type="GO" id="GO:0003729">
    <property type="term" value="F:mRNA binding"/>
    <property type="evidence" value="ECO:0007669"/>
    <property type="project" value="TreeGrafter"/>
</dbReference>
<dbReference type="PANTHER" id="PTHR13227">
    <property type="entry name" value="EUKARYOTIC TRANSLATION INITIATION FACTOR 2A"/>
    <property type="match status" value="1"/>
</dbReference>
<keyword evidence="4" id="KW-0396">Initiation factor</keyword>
<gene>
    <name evidence="12" type="ORF">TCLT_LOCUS9485</name>
</gene>
<feature type="coiled-coil region" evidence="9">
    <location>
        <begin position="527"/>
        <end position="579"/>
    </location>
</feature>
<dbReference type="Proteomes" id="UP000276776">
    <property type="component" value="Unassembled WGS sequence"/>
</dbReference>
<dbReference type="InterPro" id="IPR011387">
    <property type="entry name" value="TIF2A"/>
</dbReference>
<evidence type="ECO:0000256" key="2">
    <source>
        <dbReference type="ARBA" id="ARBA00009573"/>
    </source>
</evidence>
<keyword evidence="8" id="KW-0648">Protein biosynthesis</keyword>
<evidence type="ECO:0000313" key="12">
    <source>
        <dbReference type="EMBL" id="VDN07119.1"/>
    </source>
</evidence>
<dbReference type="InterPro" id="IPR013979">
    <property type="entry name" value="TIF_beta_prop-like"/>
</dbReference>
<comment type="function">
    <text evidence="1">Functions in the early steps of protein synthesis of a small number of specific mRNAs. Acts by directing the binding of methionyl-tRNAi to 40S ribosomal subunits. In contrast to the eIF-2 complex, it binds methionyl-tRNAi to 40S subunits in a codon-dependent manner, whereas the eIF-2 complex binds methionyl-tRNAi to 40S subunits in a GTP-dependent manner.</text>
</comment>
<dbReference type="EMBL" id="UYYF01004808">
    <property type="protein sequence ID" value="VDN07119.1"/>
    <property type="molecule type" value="Genomic_DNA"/>
</dbReference>
<dbReference type="GO" id="GO:0000049">
    <property type="term" value="F:tRNA binding"/>
    <property type="evidence" value="ECO:0007669"/>
    <property type="project" value="TreeGrafter"/>
</dbReference>
<evidence type="ECO:0000256" key="1">
    <source>
        <dbReference type="ARBA" id="ARBA00003993"/>
    </source>
</evidence>
<protein>
    <recommendedName>
        <fullName evidence="3">Eukaryotic translation initiation factor 2A</fullName>
    </recommendedName>
</protein>
<keyword evidence="6" id="KW-0677">Repeat</keyword>
<dbReference type="GO" id="GO:0006417">
    <property type="term" value="P:regulation of translation"/>
    <property type="evidence" value="ECO:0007669"/>
    <property type="project" value="UniProtKB-KW"/>
</dbReference>